<keyword evidence="10" id="KW-0694">RNA-binding</keyword>
<evidence type="ECO:0000256" key="11">
    <source>
        <dbReference type="ARBA" id="ARBA00022917"/>
    </source>
</evidence>
<keyword evidence="5" id="KW-0677">Repeat</keyword>
<dbReference type="FunFam" id="3.40.50.300:FF:000183">
    <property type="entry name" value="ABC transporter ATP-binding protein yjjK"/>
    <property type="match status" value="1"/>
</dbReference>
<dbReference type="GO" id="GO:0016887">
    <property type="term" value="F:ATP hydrolysis activity"/>
    <property type="evidence" value="ECO:0007669"/>
    <property type="project" value="InterPro"/>
</dbReference>
<evidence type="ECO:0000256" key="10">
    <source>
        <dbReference type="ARBA" id="ARBA00022884"/>
    </source>
</evidence>
<dbReference type="SUPFAM" id="SSF52540">
    <property type="entry name" value="P-loop containing nucleoside triphosphate hydrolases"/>
    <property type="match status" value="2"/>
</dbReference>
<dbReference type="InterPro" id="IPR027417">
    <property type="entry name" value="P-loop_NTPase"/>
</dbReference>
<evidence type="ECO:0000256" key="8">
    <source>
        <dbReference type="ARBA" id="ARBA00022840"/>
    </source>
</evidence>
<gene>
    <name evidence="14" type="ORF">EHUX00137_LOCUS42376</name>
</gene>
<dbReference type="SMART" id="SM00382">
    <property type="entry name" value="AAA"/>
    <property type="match status" value="2"/>
</dbReference>
<evidence type="ECO:0000259" key="13">
    <source>
        <dbReference type="PROSITE" id="PS50893"/>
    </source>
</evidence>
<keyword evidence="8" id="KW-0067">ATP-binding</keyword>
<evidence type="ECO:0000256" key="5">
    <source>
        <dbReference type="ARBA" id="ARBA00022737"/>
    </source>
</evidence>
<feature type="region of interest" description="Disordered" evidence="12">
    <location>
        <begin position="23"/>
        <end position="104"/>
    </location>
</feature>
<dbReference type="CDD" id="cd03221">
    <property type="entry name" value="ABCF_EF-3"/>
    <property type="match status" value="1"/>
</dbReference>
<evidence type="ECO:0000256" key="7">
    <source>
        <dbReference type="ARBA" id="ARBA00022801"/>
    </source>
</evidence>
<dbReference type="Pfam" id="PF00005">
    <property type="entry name" value="ABC_tran"/>
    <property type="match status" value="2"/>
</dbReference>
<dbReference type="Gene3D" id="3.40.50.300">
    <property type="entry name" value="P-loop containing nucleotide triphosphate hydrolases"/>
    <property type="match status" value="3"/>
</dbReference>
<evidence type="ECO:0000256" key="2">
    <source>
        <dbReference type="ARBA" id="ARBA00022490"/>
    </source>
</evidence>
<dbReference type="GO" id="GO:0019843">
    <property type="term" value="F:rRNA binding"/>
    <property type="evidence" value="ECO:0007669"/>
    <property type="project" value="UniProtKB-KW"/>
</dbReference>
<protein>
    <recommendedName>
        <fullName evidence="13">ABC transporter domain-containing protein</fullName>
    </recommendedName>
</protein>
<evidence type="ECO:0000313" key="14">
    <source>
        <dbReference type="EMBL" id="CAE0591011.1"/>
    </source>
</evidence>
<dbReference type="GO" id="GO:0000049">
    <property type="term" value="F:tRNA binding"/>
    <property type="evidence" value="ECO:0007669"/>
    <property type="project" value="UniProtKB-KW"/>
</dbReference>
<proteinExistence type="inferred from homology"/>
<dbReference type="PANTHER" id="PTHR43858">
    <property type="entry name" value="ENERGY-DEPENDENT TRANSLATIONAL THROTTLE PROTEIN ETTA"/>
    <property type="match status" value="1"/>
</dbReference>
<dbReference type="HAMAP" id="MF_00847">
    <property type="entry name" value="EttA"/>
    <property type="match status" value="1"/>
</dbReference>
<dbReference type="PROSITE" id="PS50893">
    <property type="entry name" value="ABC_TRANSPORTER_2"/>
    <property type="match status" value="2"/>
</dbReference>
<keyword evidence="6" id="KW-0547">Nucleotide-binding</keyword>
<keyword evidence="11" id="KW-0648">Protein biosynthesis</keyword>
<evidence type="ECO:0000256" key="1">
    <source>
        <dbReference type="ARBA" id="ARBA00005868"/>
    </source>
</evidence>
<evidence type="ECO:0000256" key="6">
    <source>
        <dbReference type="ARBA" id="ARBA00022741"/>
    </source>
</evidence>
<dbReference type="InterPro" id="IPR003593">
    <property type="entry name" value="AAA+_ATPase"/>
</dbReference>
<keyword evidence="9" id="KW-0810">Translation regulation</keyword>
<evidence type="ECO:0000256" key="4">
    <source>
        <dbReference type="ARBA" id="ARBA00022730"/>
    </source>
</evidence>
<name>A0A7S3TQ93_EMIHU</name>
<sequence length="692" mass="75760">MLLSAACAAFVVPSLGGGARLAAHASPPLSGQQPAPAFGEQPSSRDQAHPPWAVAPPHRMSSQRSGLITMKGKKGGKPKGDNKFKAGGKKQQGQQEKKSVKDSRMAEQTKSFIYTILKLTKALPDGSRTLIKNINLCFFPGAKIGLVGLNGAGKSTLMKIMAGVDTEYDGECTPAPWASVGYLAQEPELDGATVQESIDAGVAQGRATLQQFEQLSAKVCEPLSDEEMEEALSELGRVQETIEAQDLWELDRTVERAMQQLRCPPPEADVTTLSGGERRRVALARLLLEGHDLLLLDEPTNHLDAQSVAWLQSYLEGFKGTVVAITRDRDFLEKSCGSERRLLTPAAANRHDRYFLEKSCGWILELERGEGKPFEGNYAEWLEQKAEAMRQERKADSRLQKTLQSELEWVRSSAKARQTKSKARLARYEEMLDAPQKEELSHSASIYIPPGPRLGKQVVEAKGVRKGFGERTLIDGLTFSLPPGGIVGVVGPNGAGKTTLVRMLTGEQAPDEGELVVGESVKMICVDQSRESLQGDNSVFEELSAGLDTITLGTQEVSSRAYCSWFGFTGQAQQKPLSKLSGGERNRVQLAKVLKSGGNVLLLDEPTNDLDVNTMRSLEEALLDFAGCVFVVSHDRFFLDRIATHILAAEGDAEWVWFEGNYQEYEEDYIRRNGEVAWKPPKFAARNLVGAT</sequence>
<dbReference type="PROSITE" id="PS00211">
    <property type="entry name" value="ABC_TRANSPORTER_1"/>
    <property type="match status" value="2"/>
</dbReference>
<dbReference type="GO" id="GO:0005524">
    <property type="term" value="F:ATP binding"/>
    <property type="evidence" value="ECO:0007669"/>
    <property type="project" value="UniProtKB-KW"/>
</dbReference>
<dbReference type="GO" id="GO:0006412">
    <property type="term" value="P:translation"/>
    <property type="evidence" value="ECO:0007669"/>
    <property type="project" value="UniProtKB-KW"/>
</dbReference>
<accession>A0A7S3TQ93</accession>
<feature type="domain" description="ABC transporter" evidence="13">
    <location>
        <begin position="114"/>
        <end position="393"/>
    </location>
</feature>
<keyword evidence="4" id="KW-0699">rRNA-binding</keyword>
<keyword evidence="7" id="KW-0378">Hydrolase</keyword>
<evidence type="ECO:0000256" key="9">
    <source>
        <dbReference type="ARBA" id="ARBA00022845"/>
    </source>
</evidence>
<dbReference type="InterPro" id="IPR017871">
    <property type="entry name" value="ABC_transporter-like_CS"/>
</dbReference>
<dbReference type="InterPro" id="IPR003439">
    <property type="entry name" value="ABC_transporter-like_ATP-bd"/>
</dbReference>
<organism evidence="14">
    <name type="scientific">Emiliania huxleyi</name>
    <name type="common">Coccolithophore</name>
    <name type="synonym">Pontosphaera huxleyi</name>
    <dbReference type="NCBI Taxonomy" id="2903"/>
    <lineage>
        <taxon>Eukaryota</taxon>
        <taxon>Haptista</taxon>
        <taxon>Haptophyta</taxon>
        <taxon>Prymnesiophyceae</taxon>
        <taxon>Isochrysidales</taxon>
        <taxon>Noelaerhabdaceae</taxon>
        <taxon>Emiliania</taxon>
    </lineage>
</organism>
<dbReference type="EMBL" id="HBIR01054410">
    <property type="protein sequence ID" value="CAE0591011.1"/>
    <property type="molecule type" value="Transcribed_RNA"/>
</dbReference>
<dbReference type="GO" id="GO:0045900">
    <property type="term" value="P:negative regulation of translational elongation"/>
    <property type="evidence" value="ECO:0007669"/>
    <property type="project" value="InterPro"/>
</dbReference>
<dbReference type="FunFam" id="3.40.50.300:FF:000011">
    <property type="entry name" value="Putative ABC transporter ATP-binding component"/>
    <property type="match status" value="1"/>
</dbReference>
<dbReference type="InterPro" id="IPR032781">
    <property type="entry name" value="ABC_tran_Xtn"/>
</dbReference>
<dbReference type="AlphaFoldDB" id="A0A7S3TQ93"/>
<feature type="domain" description="ABC transporter" evidence="13">
    <location>
        <begin position="459"/>
        <end position="676"/>
    </location>
</feature>
<feature type="compositionally biased region" description="Basic and acidic residues" evidence="12">
    <location>
        <begin position="95"/>
        <end position="104"/>
    </location>
</feature>
<dbReference type="PANTHER" id="PTHR43858:SF1">
    <property type="entry name" value="ABC TRANSPORTER-RELATED PROTEIN"/>
    <property type="match status" value="1"/>
</dbReference>
<keyword evidence="3" id="KW-0820">tRNA-binding</keyword>
<comment type="similarity">
    <text evidence="1">Belongs to the ABC transporter superfamily. ABCF family. Translational throttle EttA subfamily.</text>
</comment>
<reference evidence="14" key="1">
    <citation type="submission" date="2021-01" db="EMBL/GenBank/DDBJ databases">
        <authorList>
            <person name="Corre E."/>
            <person name="Pelletier E."/>
            <person name="Niang G."/>
            <person name="Scheremetjew M."/>
            <person name="Finn R."/>
            <person name="Kale V."/>
            <person name="Holt S."/>
            <person name="Cochrane G."/>
            <person name="Meng A."/>
            <person name="Brown T."/>
            <person name="Cohen L."/>
        </authorList>
    </citation>
    <scope>NUCLEOTIDE SEQUENCE</scope>
    <source>
        <strain evidence="14">379</strain>
    </source>
</reference>
<keyword evidence="2" id="KW-0963">Cytoplasm</keyword>
<evidence type="ECO:0000256" key="12">
    <source>
        <dbReference type="SAM" id="MobiDB-lite"/>
    </source>
</evidence>
<evidence type="ECO:0000256" key="3">
    <source>
        <dbReference type="ARBA" id="ARBA00022555"/>
    </source>
</evidence>
<dbReference type="InterPro" id="IPR022374">
    <property type="entry name" value="EttA"/>
</dbReference>
<dbReference type="Pfam" id="PF12848">
    <property type="entry name" value="ABC_tran_Xtn"/>
    <property type="match status" value="1"/>
</dbReference>